<name>A0A831QKU4_9FLAO</name>
<organism evidence="3">
    <name type="scientific">Pricia antarctica</name>
    <dbReference type="NCBI Taxonomy" id="641691"/>
    <lineage>
        <taxon>Bacteria</taxon>
        <taxon>Pseudomonadati</taxon>
        <taxon>Bacteroidota</taxon>
        <taxon>Flavobacteriia</taxon>
        <taxon>Flavobacteriales</taxon>
        <taxon>Flavobacteriaceae</taxon>
        <taxon>Pricia</taxon>
    </lineage>
</organism>
<gene>
    <name evidence="3" type="ORF">ENH87_06460</name>
</gene>
<comment type="similarity">
    <text evidence="1">Belongs to the CIA30 family.</text>
</comment>
<dbReference type="SUPFAM" id="SSF49785">
    <property type="entry name" value="Galactose-binding domain-like"/>
    <property type="match status" value="1"/>
</dbReference>
<dbReference type="InterPro" id="IPR013857">
    <property type="entry name" value="NADH-UbQ_OxRdtase-assoc_prot30"/>
</dbReference>
<comment type="caution">
    <text evidence="3">The sequence shown here is derived from an EMBL/GenBank/DDBJ whole genome shotgun (WGS) entry which is preliminary data.</text>
</comment>
<dbReference type="Proteomes" id="UP000886191">
    <property type="component" value="Unassembled WGS sequence"/>
</dbReference>
<feature type="domain" description="NADH:ubiquinone oxidoreductase intermediate-associated protein 30" evidence="2">
    <location>
        <begin position="14"/>
        <end position="164"/>
    </location>
</feature>
<sequence length="170" mass="19616">MIVLFASLTPKVIFDFDKTANIENWRTVDDVVMGGESSSTFRLDATGLGVFEGSISLENNGGFSSLRYDFQKINVNHYTKIHIKIKGDGKDFQFRIKDNTETSHSYIKPFSTTGDWQEIEIFLADMYPQYRGRRLDMPNFSEDYIEEITFLIGNKKEENFKLLIDSIVLK</sequence>
<evidence type="ECO:0000259" key="2">
    <source>
        <dbReference type="Pfam" id="PF08547"/>
    </source>
</evidence>
<dbReference type="InterPro" id="IPR008979">
    <property type="entry name" value="Galactose-bd-like_sf"/>
</dbReference>
<evidence type="ECO:0000256" key="1">
    <source>
        <dbReference type="ARBA" id="ARBA00007884"/>
    </source>
</evidence>
<reference evidence="3" key="1">
    <citation type="journal article" date="2020" name="mSystems">
        <title>Genome- and Community-Level Interaction Insights into Carbon Utilization and Element Cycling Functions of Hydrothermarchaeota in Hydrothermal Sediment.</title>
        <authorList>
            <person name="Zhou Z."/>
            <person name="Liu Y."/>
            <person name="Xu W."/>
            <person name="Pan J."/>
            <person name="Luo Z.H."/>
            <person name="Li M."/>
        </authorList>
    </citation>
    <scope>NUCLEOTIDE SEQUENCE [LARGE SCALE GENOMIC DNA]</scope>
    <source>
        <strain evidence="3">HyVt-345</strain>
    </source>
</reference>
<evidence type="ECO:0000313" key="3">
    <source>
        <dbReference type="EMBL" id="HEA20544.1"/>
    </source>
</evidence>
<dbReference type="Gene3D" id="2.60.120.430">
    <property type="entry name" value="Galactose-binding lectin"/>
    <property type="match status" value="1"/>
</dbReference>
<accession>A0A831QKU4</accession>
<dbReference type="InterPro" id="IPR039131">
    <property type="entry name" value="NDUFAF1"/>
</dbReference>
<proteinExistence type="inferred from homology"/>
<protein>
    <submittedName>
        <fullName evidence="3">CIA30 family protein</fullName>
    </submittedName>
</protein>
<dbReference type="EMBL" id="DRGL01000023">
    <property type="protein sequence ID" value="HEA20544.1"/>
    <property type="molecule type" value="Genomic_DNA"/>
</dbReference>
<dbReference type="PANTHER" id="PTHR13194:SF19">
    <property type="entry name" value="NAD(P)-BINDING ROSSMANN-FOLD SUPERFAMILY PROTEIN"/>
    <property type="match status" value="1"/>
</dbReference>
<dbReference type="PANTHER" id="PTHR13194">
    <property type="entry name" value="COMPLEX I INTERMEDIATE-ASSOCIATED PROTEIN 30"/>
    <property type="match status" value="1"/>
</dbReference>
<dbReference type="Pfam" id="PF08547">
    <property type="entry name" value="CIA30"/>
    <property type="match status" value="1"/>
</dbReference>
<dbReference type="AlphaFoldDB" id="A0A831QKU4"/>